<dbReference type="InterPro" id="IPR001387">
    <property type="entry name" value="Cro/C1-type_HTH"/>
</dbReference>
<sequence>MAQFYKELRELRLSKEISLEELETRTKINIKYLGAIEEGNFEILPIPYLRLFLRAYAIEIGGDSERSLEQLDAFIGHTKPKIIPSKNNDDTIENNTSLEKINIGNLFSNSSLKLRKDIITVSTLSIFFIFSIIIIKKIFSNEVDYSETLSEQKTIREIELITEEKLITNYTEDKFIEESLSVDPPFFLTLLSGSDIGISIEQDTLESYVKYLNPGTELNLEGFISEAELLFTSTNKLRVRLNGIELSPVKNYLHPLRLIIKSSPPSFTARLYKPIN</sequence>
<evidence type="ECO:0000256" key="1">
    <source>
        <dbReference type="SAM" id="Phobius"/>
    </source>
</evidence>
<dbReference type="AlphaFoldDB" id="A0A381QCE9"/>
<dbReference type="EMBL" id="UINC01001299">
    <property type="protein sequence ID" value="SUZ77005.1"/>
    <property type="molecule type" value="Genomic_DNA"/>
</dbReference>
<evidence type="ECO:0000259" key="2">
    <source>
        <dbReference type="SMART" id="SM00530"/>
    </source>
</evidence>
<dbReference type="SUPFAM" id="SSF47413">
    <property type="entry name" value="lambda repressor-like DNA-binding domains"/>
    <property type="match status" value="1"/>
</dbReference>
<keyword evidence="1" id="KW-0812">Transmembrane</keyword>
<proteinExistence type="predicted"/>
<dbReference type="PANTHER" id="PTHR34475">
    <property type="match status" value="1"/>
</dbReference>
<feature type="domain" description="HTH cro/C1-type" evidence="2">
    <location>
        <begin position="7"/>
        <end position="63"/>
    </location>
</feature>
<name>A0A381QCE9_9ZZZZ</name>
<accession>A0A381QCE9</accession>
<organism evidence="3">
    <name type="scientific">marine metagenome</name>
    <dbReference type="NCBI Taxonomy" id="408172"/>
    <lineage>
        <taxon>unclassified sequences</taxon>
        <taxon>metagenomes</taxon>
        <taxon>ecological metagenomes</taxon>
    </lineage>
</organism>
<dbReference type="GO" id="GO:0003677">
    <property type="term" value="F:DNA binding"/>
    <property type="evidence" value="ECO:0007669"/>
    <property type="project" value="InterPro"/>
</dbReference>
<protein>
    <recommendedName>
        <fullName evidence="2">HTH cro/C1-type domain-containing protein</fullName>
    </recommendedName>
</protein>
<evidence type="ECO:0000313" key="3">
    <source>
        <dbReference type="EMBL" id="SUZ77005.1"/>
    </source>
</evidence>
<dbReference type="Pfam" id="PF13413">
    <property type="entry name" value="HTH_25"/>
    <property type="match status" value="1"/>
</dbReference>
<dbReference type="InterPro" id="IPR050400">
    <property type="entry name" value="Bact_Cytoskel_RodZ"/>
</dbReference>
<dbReference type="Gene3D" id="1.10.260.40">
    <property type="entry name" value="lambda repressor-like DNA-binding domains"/>
    <property type="match status" value="1"/>
</dbReference>
<dbReference type="CDD" id="cd00093">
    <property type="entry name" value="HTH_XRE"/>
    <property type="match status" value="1"/>
</dbReference>
<dbReference type="InterPro" id="IPR010982">
    <property type="entry name" value="Lambda_DNA-bd_dom_sf"/>
</dbReference>
<dbReference type="SMART" id="SM00530">
    <property type="entry name" value="HTH_XRE"/>
    <property type="match status" value="1"/>
</dbReference>
<feature type="transmembrane region" description="Helical" evidence="1">
    <location>
        <begin position="118"/>
        <end position="139"/>
    </location>
</feature>
<keyword evidence="1" id="KW-1133">Transmembrane helix</keyword>
<reference evidence="3" key="1">
    <citation type="submission" date="2018-05" db="EMBL/GenBank/DDBJ databases">
        <authorList>
            <person name="Lanie J.A."/>
            <person name="Ng W.-L."/>
            <person name="Kazmierczak K.M."/>
            <person name="Andrzejewski T.M."/>
            <person name="Davidsen T.M."/>
            <person name="Wayne K.J."/>
            <person name="Tettelin H."/>
            <person name="Glass J.I."/>
            <person name="Rusch D."/>
            <person name="Podicherti R."/>
            <person name="Tsui H.-C.T."/>
            <person name="Winkler M.E."/>
        </authorList>
    </citation>
    <scope>NUCLEOTIDE SEQUENCE</scope>
</reference>
<dbReference type="PANTHER" id="PTHR34475:SF1">
    <property type="entry name" value="CYTOSKELETON PROTEIN RODZ"/>
    <property type="match status" value="1"/>
</dbReference>
<gene>
    <name evidence="3" type="ORF">METZ01_LOCUS29859</name>
</gene>
<keyword evidence="1" id="KW-0472">Membrane</keyword>